<protein>
    <recommendedName>
        <fullName evidence="4">Centromere protein O</fullName>
    </recommendedName>
</protein>
<keyword evidence="5" id="KW-0158">Chromosome</keyword>
<reference evidence="8" key="1">
    <citation type="submission" date="2022-03" db="EMBL/GenBank/DDBJ databases">
        <authorList>
            <person name="Martin C."/>
        </authorList>
    </citation>
    <scope>NUCLEOTIDE SEQUENCE</scope>
</reference>
<comment type="caution">
    <text evidence="8">The sequence shown here is derived from an EMBL/GenBank/DDBJ whole genome shotgun (WGS) entry which is preliminary data.</text>
</comment>
<evidence type="ECO:0000256" key="5">
    <source>
        <dbReference type="ARBA" id="ARBA00022454"/>
    </source>
</evidence>
<gene>
    <name evidence="8" type="ORF">OFUS_LOCUS615</name>
</gene>
<dbReference type="InterPro" id="IPR018464">
    <property type="entry name" value="CENP-O"/>
</dbReference>
<evidence type="ECO:0000256" key="1">
    <source>
        <dbReference type="ARBA" id="ARBA00004123"/>
    </source>
</evidence>
<evidence type="ECO:0000313" key="9">
    <source>
        <dbReference type="Proteomes" id="UP000749559"/>
    </source>
</evidence>
<dbReference type="PANTHER" id="PTHR14582">
    <property type="entry name" value="INNER KINETOCHORE SUBUNIT MAL2"/>
    <property type="match status" value="1"/>
</dbReference>
<keyword evidence="6" id="KW-0539">Nucleus</keyword>
<comment type="similarity">
    <text evidence="3">Belongs to the CENP-O/MCM21 family.</text>
</comment>
<dbReference type="Pfam" id="PF09496">
    <property type="entry name" value="CENP-O"/>
    <property type="match status" value="1"/>
</dbReference>
<evidence type="ECO:0000256" key="7">
    <source>
        <dbReference type="ARBA" id="ARBA00023328"/>
    </source>
</evidence>
<evidence type="ECO:0000313" key="8">
    <source>
        <dbReference type="EMBL" id="CAH1772946.1"/>
    </source>
</evidence>
<organism evidence="8 9">
    <name type="scientific">Owenia fusiformis</name>
    <name type="common">Polychaete worm</name>
    <dbReference type="NCBI Taxonomy" id="6347"/>
    <lineage>
        <taxon>Eukaryota</taxon>
        <taxon>Metazoa</taxon>
        <taxon>Spiralia</taxon>
        <taxon>Lophotrochozoa</taxon>
        <taxon>Annelida</taxon>
        <taxon>Polychaeta</taxon>
        <taxon>Sedentaria</taxon>
        <taxon>Canalipalpata</taxon>
        <taxon>Sabellida</taxon>
        <taxon>Oweniida</taxon>
        <taxon>Oweniidae</taxon>
        <taxon>Owenia</taxon>
    </lineage>
</organism>
<dbReference type="PANTHER" id="PTHR14582:SF1">
    <property type="entry name" value="CENTROMERE PROTEIN O"/>
    <property type="match status" value="1"/>
</dbReference>
<dbReference type="GO" id="GO:0005634">
    <property type="term" value="C:nucleus"/>
    <property type="evidence" value="ECO:0007669"/>
    <property type="project" value="UniProtKB-SubCell"/>
</dbReference>
<keyword evidence="9" id="KW-1185">Reference proteome</keyword>
<proteinExistence type="inferred from homology"/>
<keyword evidence="7" id="KW-0137">Centromere</keyword>
<evidence type="ECO:0000256" key="6">
    <source>
        <dbReference type="ARBA" id="ARBA00023242"/>
    </source>
</evidence>
<evidence type="ECO:0000256" key="3">
    <source>
        <dbReference type="ARBA" id="ARBA00007321"/>
    </source>
</evidence>
<evidence type="ECO:0000256" key="2">
    <source>
        <dbReference type="ARBA" id="ARBA00004584"/>
    </source>
</evidence>
<dbReference type="AlphaFoldDB" id="A0A8J1Y2D6"/>
<name>A0A8J1Y2D6_OWEFU</name>
<dbReference type="Proteomes" id="UP000749559">
    <property type="component" value="Unassembled WGS sequence"/>
</dbReference>
<dbReference type="OrthoDB" id="10050372at2759"/>
<dbReference type="GO" id="GO:0031511">
    <property type="term" value="C:Mis6-Sim4 complex"/>
    <property type="evidence" value="ECO:0007669"/>
    <property type="project" value="TreeGrafter"/>
</dbReference>
<dbReference type="EMBL" id="CAIIXF020000001">
    <property type="protein sequence ID" value="CAH1772946.1"/>
    <property type="molecule type" value="Genomic_DNA"/>
</dbReference>
<evidence type="ECO:0000256" key="4">
    <source>
        <dbReference type="ARBA" id="ARBA00016395"/>
    </source>
</evidence>
<accession>A0A8J1Y2D6</accession>
<comment type="subcellular location">
    <subcellularLocation>
        <location evidence="2">Chromosome</location>
        <location evidence="2">Centromere</location>
    </subcellularLocation>
    <subcellularLocation>
        <location evidence="1">Nucleus</location>
    </subcellularLocation>
</comment>
<sequence>MDATASISMFGSIRRLQEKEKRGNVSTSIQSQQDRKMVLTSEISRMKKKLLKINNQKSKLQRHIRKKKLETSAASLTGSNKEVLERLDRDSLLNVQLRKLENIQYVQRMIGPTFRQPSPNKLCVCLDTSYKGRYFAPIYIDFTEASDSGWRITNHTLPLYVPIAKLAPDNLVEQKDVFLQEVQRHIFGYHVRNSESELIKEELEQVYGVAVALHHSASYDHIELEIQYKADTKPVRIALFYNDLSLHIPTSVKVKGFPTVPVEFLPSNVEKLKDNLLQIPLSECFA</sequence>